<feature type="transmembrane region" description="Helical" evidence="6">
    <location>
        <begin position="225"/>
        <end position="248"/>
    </location>
</feature>
<keyword evidence="5 6" id="KW-0472">Membrane</keyword>
<evidence type="ECO:0000313" key="7">
    <source>
        <dbReference type="EMBL" id="GAA0571241.1"/>
    </source>
</evidence>
<feature type="transmembrane region" description="Helical" evidence="6">
    <location>
        <begin position="192"/>
        <end position="213"/>
    </location>
</feature>
<dbReference type="Proteomes" id="UP001499951">
    <property type="component" value="Unassembled WGS sequence"/>
</dbReference>
<feature type="transmembrane region" description="Helical" evidence="6">
    <location>
        <begin position="161"/>
        <end position="180"/>
    </location>
</feature>
<dbReference type="EMBL" id="BAAADD010000005">
    <property type="protein sequence ID" value="GAA0571241.1"/>
    <property type="molecule type" value="Genomic_DNA"/>
</dbReference>
<comment type="caution">
    <text evidence="7">The sequence shown here is derived from an EMBL/GenBank/DDBJ whole genome shotgun (WGS) entry which is preliminary data.</text>
</comment>
<gene>
    <name evidence="7" type="ORF">GCM10008942_19930</name>
</gene>
<proteinExistence type="predicted"/>
<feature type="transmembrane region" description="Helical" evidence="6">
    <location>
        <begin position="118"/>
        <end position="140"/>
    </location>
</feature>
<evidence type="ECO:0000256" key="4">
    <source>
        <dbReference type="ARBA" id="ARBA00022989"/>
    </source>
</evidence>
<evidence type="ECO:0000256" key="3">
    <source>
        <dbReference type="ARBA" id="ARBA00022692"/>
    </source>
</evidence>
<feature type="transmembrane region" description="Helical" evidence="6">
    <location>
        <begin position="277"/>
        <end position="298"/>
    </location>
</feature>
<keyword evidence="4 6" id="KW-1133">Transmembrane helix</keyword>
<protein>
    <submittedName>
        <fullName evidence="7">Cytochrome c oxidase assembly protein</fullName>
    </submittedName>
</protein>
<keyword evidence="2" id="KW-1003">Cell membrane</keyword>
<name>A0ABP3PSD5_9PROT</name>
<evidence type="ECO:0000313" key="8">
    <source>
        <dbReference type="Proteomes" id="UP001499951"/>
    </source>
</evidence>
<reference evidence="8" key="1">
    <citation type="journal article" date="2019" name="Int. J. Syst. Evol. Microbiol.">
        <title>The Global Catalogue of Microorganisms (GCM) 10K type strain sequencing project: providing services to taxonomists for standard genome sequencing and annotation.</title>
        <authorList>
            <consortium name="The Broad Institute Genomics Platform"/>
            <consortium name="The Broad Institute Genome Sequencing Center for Infectious Disease"/>
            <person name="Wu L."/>
            <person name="Ma J."/>
        </authorList>
    </citation>
    <scope>NUCLEOTIDE SEQUENCE [LARGE SCALE GENOMIC DNA]</scope>
    <source>
        <strain evidence="8">JCM 15089</strain>
    </source>
</reference>
<feature type="transmembrane region" description="Helical" evidence="6">
    <location>
        <begin position="82"/>
        <end position="98"/>
    </location>
</feature>
<evidence type="ECO:0000256" key="6">
    <source>
        <dbReference type="SAM" id="Phobius"/>
    </source>
</evidence>
<dbReference type="Pfam" id="PF09678">
    <property type="entry name" value="Caa3_CtaG"/>
    <property type="match status" value="1"/>
</dbReference>
<feature type="transmembrane region" description="Helical" evidence="6">
    <location>
        <begin position="53"/>
        <end position="70"/>
    </location>
</feature>
<evidence type="ECO:0000256" key="5">
    <source>
        <dbReference type="ARBA" id="ARBA00023136"/>
    </source>
</evidence>
<keyword evidence="8" id="KW-1185">Reference proteome</keyword>
<comment type="subcellular location">
    <subcellularLocation>
        <location evidence="1">Cell membrane</location>
        <topology evidence="1">Multi-pass membrane protein</topology>
    </subcellularLocation>
</comment>
<dbReference type="RefSeq" id="WP_166934087.1">
    <property type="nucleotide sequence ID" value="NZ_BAAADD010000005.1"/>
</dbReference>
<feature type="transmembrane region" description="Helical" evidence="6">
    <location>
        <begin position="20"/>
        <end position="41"/>
    </location>
</feature>
<organism evidence="7 8">
    <name type="scientific">Rhizomicrobium electricum</name>
    <dbReference type="NCBI Taxonomy" id="480070"/>
    <lineage>
        <taxon>Bacteria</taxon>
        <taxon>Pseudomonadati</taxon>
        <taxon>Pseudomonadota</taxon>
        <taxon>Alphaproteobacteria</taxon>
        <taxon>Micropepsales</taxon>
        <taxon>Micropepsaceae</taxon>
        <taxon>Rhizomicrobium</taxon>
    </lineage>
</organism>
<evidence type="ECO:0000256" key="2">
    <source>
        <dbReference type="ARBA" id="ARBA00022475"/>
    </source>
</evidence>
<accession>A0ABP3PSD5</accession>
<dbReference type="InterPro" id="IPR019108">
    <property type="entry name" value="Caa3_assmbl_CtaG-rel"/>
</dbReference>
<keyword evidence="3 6" id="KW-0812">Transmembrane</keyword>
<sequence>MHASSTNFEVSAGDDRVGWLSYVALLVVGAALDVVCTRFPADLPSFFPWEFSWPVYLATALTLAWFFRGLKRVSPAECPATWRNALFLIGIIGNYVVLQTHIDYLAQHMFFVHRWAHFWLHHTGGMLIAFGMSGPVLRAGMPAFLRPMLDAKPVRRTLDLLQHKAVAPVLFVGLLYFWLIPELHTRVMLDRTLYDVMNWTMTINGIMFWSLIVDPRPAPPARLSTLWRALAILIIELPQMVLGAVLSLSERDYYPVYNICGRVFDMTPLNDQHYGGLIIWLPGTMMSFFAMIVVLVVMRKNEETK</sequence>
<evidence type="ECO:0000256" key="1">
    <source>
        <dbReference type="ARBA" id="ARBA00004651"/>
    </source>
</evidence>